<evidence type="ECO:0000256" key="5">
    <source>
        <dbReference type="ARBA" id="ARBA00022553"/>
    </source>
</evidence>
<dbReference type="GO" id="GO:0005524">
    <property type="term" value="F:ATP binding"/>
    <property type="evidence" value="ECO:0007669"/>
    <property type="project" value="UniProtKB-KW"/>
</dbReference>
<dbReference type="InterPro" id="IPR050640">
    <property type="entry name" value="Bact_2-comp_sensor_kinase"/>
</dbReference>
<dbReference type="Pfam" id="PF06580">
    <property type="entry name" value="His_kinase"/>
    <property type="match status" value="1"/>
</dbReference>
<feature type="domain" description="HAMP" evidence="14">
    <location>
        <begin position="318"/>
        <end position="371"/>
    </location>
</feature>
<evidence type="ECO:0000256" key="1">
    <source>
        <dbReference type="ARBA" id="ARBA00000085"/>
    </source>
</evidence>
<keyword evidence="5" id="KW-0597">Phosphoprotein</keyword>
<keyword evidence="9" id="KW-0067">ATP-binding</keyword>
<evidence type="ECO:0000256" key="6">
    <source>
        <dbReference type="ARBA" id="ARBA00022679"/>
    </source>
</evidence>
<feature type="domain" description="Histidine kinase" evidence="13">
    <location>
        <begin position="482"/>
        <end position="590"/>
    </location>
</feature>
<gene>
    <name evidence="15" type="ORF">GCM10010918_15390</name>
</gene>
<dbReference type="PANTHER" id="PTHR34220:SF7">
    <property type="entry name" value="SENSOR HISTIDINE KINASE YPDA"/>
    <property type="match status" value="1"/>
</dbReference>
<feature type="transmembrane region" description="Helical" evidence="12">
    <location>
        <begin position="15"/>
        <end position="35"/>
    </location>
</feature>
<evidence type="ECO:0000259" key="13">
    <source>
        <dbReference type="PROSITE" id="PS50109"/>
    </source>
</evidence>
<keyword evidence="16" id="KW-1185">Reference proteome</keyword>
<dbReference type="Pfam" id="PF02518">
    <property type="entry name" value="HATPase_c"/>
    <property type="match status" value="1"/>
</dbReference>
<evidence type="ECO:0000259" key="14">
    <source>
        <dbReference type="PROSITE" id="PS50885"/>
    </source>
</evidence>
<dbReference type="EMBL" id="BMHY01000002">
    <property type="protein sequence ID" value="GGG62566.1"/>
    <property type="molecule type" value="Genomic_DNA"/>
</dbReference>
<evidence type="ECO:0000256" key="8">
    <source>
        <dbReference type="ARBA" id="ARBA00022777"/>
    </source>
</evidence>
<dbReference type="SUPFAM" id="SSF55874">
    <property type="entry name" value="ATPase domain of HSP90 chaperone/DNA topoisomerase II/histidine kinase"/>
    <property type="match status" value="1"/>
</dbReference>
<comment type="caution">
    <text evidence="15">The sequence shown here is derived from an EMBL/GenBank/DDBJ whole genome shotgun (WGS) entry which is preliminary data.</text>
</comment>
<keyword evidence="4" id="KW-1003">Cell membrane</keyword>
<comment type="catalytic activity">
    <reaction evidence="1">
        <text>ATP + protein L-histidine = ADP + protein N-phospho-L-histidine.</text>
        <dbReference type="EC" id="2.7.13.3"/>
    </reaction>
</comment>
<evidence type="ECO:0000256" key="9">
    <source>
        <dbReference type="ARBA" id="ARBA00022840"/>
    </source>
</evidence>
<protein>
    <recommendedName>
        <fullName evidence="3">histidine kinase</fullName>
        <ecNumber evidence="3">2.7.13.3</ecNumber>
    </recommendedName>
</protein>
<dbReference type="Proteomes" id="UP000600247">
    <property type="component" value="Unassembled WGS sequence"/>
</dbReference>
<evidence type="ECO:0000256" key="7">
    <source>
        <dbReference type="ARBA" id="ARBA00022741"/>
    </source>
</evidence>
<dbReference type="RefSeq" id="WP_188888326.1">
    <property type="nucleotide sequence ID" value="NZ_BMHY01000002.1"/>
</dbReference>
<sequence length="596" mass="69098">MYKWLFVNRSIRTKIVWSSVVISLIPLLVLSFLFYRSSNLSLEKAMVRSADQNAAYLSDDLDEYFRNFTSSALQVYGFSRITNMMAHGADYNNADVINLRESLASYYLLVVNKNTDIIKIMIYGQNNELQDTWSRASSYNTIRLGPGTPHFKEMLDLPFQHTLMYTYREPALNQDLFVYSITIYDPFYRKKFGSMVFFVQHKELAKKIESMNRPPNVISLQNAFGETFYRTNDAYPNEVQPYTRPDEPPVERTRELYFSKSKDLLVSQSQLDHANIGLTLLYPATELAQNRKNTMFIIIGAVAFVMIIVAVCSMLVQKSITKPIQLLGKAMKSVRGGDFHVTLEPRRYRDDLSELMRNFNFMTDKIRELIETEYQMQLRNKEAQILTLQMQINPHFLYNTLQTIGGKAVLIGEYDIHEMCRALADMFRYSFYEGNMESTITHELAHVNNYLYIQQLRFEESISTEFEIEPDLMDVSIIRFVMQPIIENVVIHVLDKHSEGQLRIRVAAFRQNESVVIELRDNGPGIEPEKLSALQRNLEKRSLEVLSGVSIGLKNVHERIRLVYGEPYGLEIDSELGRGTTIQIRIPYKKRGIDHV</sequence>
<evidence type="ECO:0000313" key="15">
    <source>
        <dbReference type="EMBL" id="GGG62566.1"/>
    </source>
</evidence>
<dbReference type="InterPro" id="IPR010559">
    <property type="entry name" value="Sig_transdc_His_kin_internal"/>
</dbReference>
<accession>A0A917H062</accession>
<evidence type="ECO:0000256" key="2">
    <source>
        <dbReference type="ARBA" id="ARBA00004651"/>
    </source>
</evidence>
<keyword evidence="10" id="KW-0902">Two-component regulatory system</keyword>
<dbReference type="InterPro" id="IPR003660">
    <property type="entry name" value="HAMP_dom"/>
</dbReference>
<dbReference type="GO" id="GO:0000155">
    <property type="term" value="F:phosphorelay sensor kinase activity"/>
    <property type="evidence" value="ECO:0007669"/>
    <property type="project" value="InterPro"/>
</dbReference>
<dbReference type="CDD" id="cd06225">
    <property type="entry name" value="HAMP"/>
    <property type="match status" value="1"/>
</dbReference>
<dbReference type="InterPro" id="IPR005467">
    <property type="entry name" value="His_kinase_dom"/>
</dbReference>
<dbReference type="SMART" id="SM00304">
    <property type="entry name" value="HAMP"/>
    <property type="match status" value="1"/>
</dbReference>
<dbReference type="PROSITE" id="PS50885">
    <property type="entry name" value="HAMP"/>
    <property type="match status" value="1"/>
</dbReference>
<keyword evidence="8" id="KW-0418">Kinase</keyword>
<dbReference type="InterPro" id="IPR004358">
    <property type="entry name" value="Sig_transdc_His_kin-like_C"/>
</dbReference>
<organism evidence="15 16">
    <name type="scientific">Paenibacillus radicis</name>
    <name type="common">ex Gao et al. 2016</name>
    <dbReference type="NCBI Taxonomy" id="1737354"/>
    <lineage>
        <taxon>Bacteria</taxon>
        <taxon>Bacillati</taxon>
        <taxon>Bacillota</taxon>
        <taxon>Bacilli</taxon>
        <taxon>Bacillales</taxon>
        <taxon>Paenibacillaceae</taxon>
        <taxon>Paenibacillus</taxon>
    </lineage>
</organism>
<evidence type="ECO:0000256" key="11">
    <source>
        <dbReference type="ARBA" id="ARBA00023136"/>
    </source>
</evidence>
<dbReference type="Pfam" id="PF00672">
    <property type="entry name" value="HAMP"/>
    <property type="match status" value="1"/>
</dbReference>
<proteinExistence type="predicted"/>
<evidence type="ECO:0000256" key="3">
    <source>
        <dbReference type="ARBA" id="ARBA00012438"/>
    </source>
</evidence>
<evidence type="ECO:0000256" key="12">
    <source>
        <dbReference type="SAM" id="Phobius"/>
    </source>
</evidence>
<keyword evidence="7" id="KW-0547">Nucleotide-binding</keyword>
<dbReference type="PROSITE" id="PS50109">
    <property type="entry name" value="HIS_KIN"/>
    <property type="match status" value="1"/>
</dbReference>
<dbReference type="SUPFAM" id="SSF158472">
    <property type="entry name" value="HAMP domain-like"/>
    <property type="match status" value="1"/>
</dbReference>
<dbReference type="Gene3D" id="6.10.340.10">
    <property type="match status" value="1"/>
</dbReference>
<dbReference type="EC" id="2.7.13.3" evidence="3"/>
<dbReference type="GO" id="GO:0005886">
    <property type="term" value="C:plasma membrane"/>
    <property type="evidence" value="ECO:0007669"/>
    <property type="project" value="UniProtKB-SubCell"/>
</dbReference>
<evidence type="ECO:0000256" key="10">
    <source>
        <dbReference type="ARBA" id="ARBA00023012"/>
    </source>
</evidence>
<evidence type="ECO:0000256" key="4">
    <source>
        <dbReference type="ARBA" id="ARBA00022475"/>
    </source>
</evidence>
<keyword evidence="6" id="KW-0808">Transferase</keyword>
<dbReference type="PRINTS" id="PR00344">
    <property type="entry name" value="BCTRLSENSOR"/>
</dbReference>
<comment type="subcellular location">
    <subcellularLocation>
        <location evidence="2">Cell membrane</location>
        <topology evidence="2">Multi-pass membrane protein</topology>
    </subcellularLocation>
</comment>
<name>A0A917H062_9BACL</name>
<keyword evidence="12" id="KW-1133">Transmembrane helix</keyword>
<dbReference type="PANTHER" id="PTHR34220">
    <property type="entry name" value="SENSOR HISTIDINE KINASE YPDA"/>
    <property type="match status" value="1"/>
</dbReference>
<dbReference type="InterPro" id="IPR003594">
    <property type="entry name" value="HATPase_dom"/>
</dbReference>
<dbReference type="SMART" id="SM00387">
    <property type="entry name" value="HATPase_c"/>
    <property type="match status" value="1"/>
</dbReference>
<keyword evidence="11 12" id="KW-0472">Membrane</keyword>
<feature type="transmembrane region" description="Helical" evidence="12">
    <location>
        <begin position="295"/>
        <end position="316"/>
    </location>
</feature>
<dbReference type="InterPro" id="IPR036890">
    <property type="entry name" value="HATPase_C_sf"/>
</dbReference>
<evidence type="ECO:0000313" key="16">
    <source>
        <dbReference type="Proteomes" id="UP000600247"/>
    </source>
</evidence>
<dbReference type="Gene3D" id="3.30.565.10">
    <property type="entry name" value="Histidine kinase-like ATPase, C-terminal domain"/>
    <property type="match status" value="1"/>
</dbReference>
<reference evidence="15 16" key="1">
    <citation type="journal article" date="2014" name="Int. J. Syst. Evol. Microbiol.">
        <title>Complete genome sequence of Corynebacterium casei LMG S-19264T (=DSM 44701T), isolated from a smear-ripened cheese.</title>
        <authorList>
            <consortium name="US DOE Joint Genome Institute (JGI-PGF)"/>
            <person name="Walter F."/>
            <person name="Albersmeier A."/>
            <person name="Kalinowski J."/>
            <person name="Ruckert C."/>
        </authorList>
    </citation>
    <scope>NUCLEOTIDE SEQUENCE [LARGE SCALE GENOMIC DNA]</scope>
    <source>
        <strain evidence="15 16">CGMCC 1.15286</strain>
    </source>
</reference>
<keyword evidence="12" id="KW-0812">Transmembrane</keyword>
<dbReference type="AlphaFoldDB" id="A0A917H062"/>